<organism evidence="2 3">
    <name type="scientific">Aspergillus ochraceoroseus IBT 24754</name>
    <dbReference type="NCBI Taxonomy" id="1392256"/>
    <lineage>
        <taxon>Eukaryota</taxon>
        <taxon>Fungi</taxon>
        <taxon>Dikarya</taxon>
        <taxon>Ascomycota</taxon>
        <taxon>Pezizomycotina</taxon>
        <taxon>Eurotiomycetes</taxon>
        <taxon>Eurotiomycetidae</taxon>
        <taxon>Eurotiales</taxon>
        <taxon>Aspergillaceae</taxon>
        <taxon>Aspergillus</taxon>
        <taxon>Aspergillus subgen. Nidulantes</taxon>
    </lineage>
</organism>
<sequence length="177" mass="19430">MYMSSATSASEAQPTSPTSDVASGDIKSSTKQSDSHPPKHVLNGQRRTTNVCRNVFVLRPKGPLAEMLWFPRPDPKRTLLFSIQGAALRFSTLLLGMLTTHTLPYRAGRVKFTKSRKAGGSILVRGQTALSGMQALREFHFASKMSQNLANFSKANESIGLFRQTADLNSDFSSNQH</sequence>
<accession>A0A2T5M679</accession>
<proteinExistence type="predicted"/>
<evidence type="ECO:0000256" key="1">
    <source>
        <dbReference type="SAM" id="MobiDB-lite"/>
    </source>
</evidence>
<dbReference type="AlphaFoldDB" id="A0A2T5M679"/>
<evidence type="ECO:0000313" key="2">
    <source>
        <dbReference type="EMBL" id="PTU24032.1"/>
    </source>
</evidence>
<protein>
    <submittedName>
        <fullName evidence="2">Uncharacterized protein</fullName>
    </submittedName>
</protein>
<reference evidence="2 3" key="1">
    <citation type="journal article" date="2018" name="Proc. Natl. Acad. Sci. U.S.A.">
        <title>Linking secondary metabolites to gene clusters through genome sequencing of six diverse Aspergillus species.</title>
        <authorList>
            <person name="Kaerboelling I."/>
            <person name="Vesth T.C."/>
            <person name="Frisvad J.C."/>
            <person name="Nybo J.L."/>
            <person name="Theobald S."/>
            <person name="Kuo A."/>
            <person name="Bowyer P."/>
            <person name="Matsuda Y."/>
            <person name="Mondo S."/>
            <person name="Lyhne E.K."/>
            <person name="Kogle M.E."/>
            <person name="Clum A."/>
            <person name="Lipzen A."/>
            <person name="Salamov A."/>
            <person name="Ngan C.Y."/>
            <person name="Daum C."/>
            <person name="Chiniquy J."/>
            <person name="Barry K."/>
            <person name="LaButti K."/>
            <person name="Haridas S."/>
            <person name="Simmons B.A."/>
            <person name="Magnuson J.K."/>
            <person name="Mortensen U.H."/>
            <person name="Larsen T.O."/>
            <person name="Grigoriev I.V."/>
            <person name="Baker S.E."/>
            <person name="Andersen M.R."/>
        </authorList>
    </citation>
    <scope>NUCLEOTIDE SEQUENCE [LARGE SCALE GENOMIC DNA]</scope>
    <source>
        <strain evidence="2 3">IBT 24754</strain>
    </source>
</reference>
<dbReference type="EMBL" id="MSFN02000001">
    <property type="protein sequence ID" value="PTU24032.1"/>
    <property type="molecule type" value="Genomic_DNA"/>
</dbReference>
<dbReference type="RefSeq" id="XP_040755424.1">
    <property type="nucleotide sequence ID" value="XM_040899523.1"/>
</dbReference>
<gene>
    <name evidence="2" type="ORF">P175DRAFT_0527488</name>
</gene>
<comment type="caution">
    <text evidence="2">The sequence shown here is derived from an EMBL/GenBank/DDBJ whole genome shotgun (WGS) entry which is preliminary data.</text>
</comment>
<dbReference type="Proteomes" id="UP000244073">
    <property type="component" value="Unassembled WGS sequence"/>
</dbReference>
<dbReference type="VEuPathDB" id="FungiDB:P175DRAFT_0527488"/>
<feature type="compositionally biased region" description="Polar residues" evidence="1">
    <location>
        <begin position="1"/>
        <end position="32"/>
    </location>
</feature>
<name>A0A2T5M679_9EURO</name>
<dbReference type="GeneID" id="63816405"/>
<feature type="region of interest" description="Disordered" evidence="1">
    <location>
        <begin position="1"/>
        <end position="46"/>
    </location>
</feature>
<evidence type="ECO:0000313" key="3">
    <source>
        <dbReference type="Proteomes" id="UP000244073"/>
    </source>
</evidence>